<evidence type="ECO:0000313" key="2">
    <source>
        <dbReference type="Proteomes" id="UP000188728"/>
    </source>
</evidence>
<dbReference type="Gene3D" id="3.10.450.530">
    <property type="entry name" value="Ribonuclease toxin, BrnT, of type II toxin-antitoxin system"/>
    <property type="match status" value="1"/>
</dbReference>
<reference evidence="1 2" key="1">
    <citation type="submission" date="2016-10" db="EMBL/GenBank/DDBJ databases">
        <title>Rodentibacter gen. nov. and new species.</title>
        <authorList>
            <person name="Christensen H."/>
        </authorList>
    </citation>
    <scope>NUCLEOTIDE SEQUENCE [LARGE SCALE GENOMIC DNA]</scope>
    <source>
        <strain evidence="1 2">H1983213011</strain>
    </source>
</reference>
<accession>A0A1V3IN47</accession>
<dbReference type="Proteomes" id="UP000188728">
    <property type="component" value="Unassembled WGS sequence"/>
</dbReference>
<gene>
    <name evidence="1" type="ORF">BKK51_12125</name>
</gene>
<dbReference type="InterPro" id="IPR007460">
    <property type="entry name" value="BrnT_toxin"/>
</dbReference>
<name>A0A1V3IN47_9PAST</name>
<dbReference type="RefSeq" id="WP_077474727.1">
    <property type="nucleotide sequence ID" value="NZ_MLHK01000079.1"/>
</dbReference>
<sequence length="106" mass="12655">MKIEYDPKKSQRNIEERGLSFEERGLSFEERGLSFDEAAFFEWQTTEIVPDVRFDYPEPRFTATGYLGERLHILCFTPVQNGVRVISFRKANKREMKKYETEKTTY</sequence>
<evidence type="ECO:0008006" key="3">
    <source>
        <dbReference type="Google" id="ProtNLM"/>
    </source>
</evidence>
<proteinExistence type="predicted"/>
<dbReference type="AlphaFoldDB" id="A0A1V3IN47"/>
<dbReference type="InterPro" id="IPR038573">
    <property type="entry name" value="BrnT_sf"/>
</dbReference>
<organism evidence="1 2">
    <name type="scientific">Rodentibacter trehalosifermentans</name>
    <dbReference type="NCBI Taxonomy" id="1908263"/>
    <lineage>
        <taxon>Bacteria</taxon>
        <taxon>Pseudomonadati</taxon>
        <taxon>Pseudomonadota</taxon>
        <taxon>Gammaproteobacteria</taxon>
        <taxon>Pasteurellales</taxon>
        <taxon>Pasteurellaceae</taxon>
        <taxon>Rodentibacter</taxon>
    </lineage>
</organism>
<evidence type="ECO:0000313" key="1">
    <source>
        <dbReference type="EMBL" id="OOF43105.1"/>
    </source>
</evidence>
<dbReference type="EMBL" id="MLHK01000079">
    <property type="protein sequence ID" value="OOF43105.1"/>
    <property type="molecule type" value="Genomic_DNA"/>
</dbReference>
<dbReference type="Pfam" id="PF04365">
    <property type="entry name" value="BrnT_toxin"/>
    <property type="match status" value="1"/>
</dbReference>
<protein>
    <recommendedName>
        <fullName evidence="3">BrnT family toxin</fullName>
    </recommendedName>
</protein>
<comment type="caution">
    <text evidence="1">The sequence shown here is derived from an EMBL/GenBank/DDBJ whole genome shotgun (WGS) entry which is preliminary data.</text>
</comment>